<reference evidence="2 3" key="1">
    <citation type="submission" date="2023-08" db="EMBL/GenBank/DDBJ databases">
        <title>Draft genome sequence of Algoriphagus confluentis.</title>
        <authorList>
            <person name="Takatani N."/>
            <person name="Hosokawa M."/>
            <person name="Sawabe T."/>
        </authorList>
    </citation>
    <scope>NUCLEOTIDE SEQUENCE [LARGE SCALE GENOMIC DNA]</scope>
    <source>
        <strain evidence="2 3">NBRC 111222</strain>
    </source>
</reference>
<proteinExistence type="predicted"/>
<dbReference type="RefSeq" id="WP_338222338.1">
    <property type="nucleotide sequence ID" value="NZ_BTPD01000001.1"/>
</dbReference>
<evidence type="ECO:0000256" key="1">
    <source>
        <dbReference type="SAM" id="SignalP"/>
    </source>
</evidence>
<evidence type="ECO:0008006" key="4">
    <source>
        <dbReference type="Google" id="ProtNLM"/>
    </source>
</evidence>
<keyword evidence="3" id="KW-1185">Reference proteome</keyword>
<evidence type="ECO:0000313" key="3">
    <source>
        <dbReference type="Proteomes" id="UP001338309"/>
    </source>
</evidence>
<dbReference type="EMBL" id="BTPD01000001">
    <property type="protein sequence ID" value="GMQ27523.1"/>
    <property type="molecule type" value="Genomic_DNA"/>
</dbReference>
<keyword evidence="1" id="KW-0732">Signal</keyword>
<dbReference type="InterPro" id="IPR019619">
    <property type="entry name" value="DUF2490"/>
</dbReference>
<feature type="signal peptide" evidence="1">
    <location>
        <begin position="1"/>
        <end position="19"/>
    </location>
</feature>
<evidence type="ECO:0000313" key="2">
    <source>
        <dbReference type="EMBL" id="GMQ27523.1"/>
    </source>
</evidence>
<dbReference type="Pfam" id="PF10677">
    <property type="entry name" value="DUF2490"/>
    <property type="match status" value="1"/>
</dbReference>
<dbReference type="Proteomes" id="UP001338309">
    <property type="component" value="Unassembled WGS sequence"/>
</dbReference>
<feature type="chain" id="PRO_5046537652" description="DUF2490 domain-containing protein" evidence="1">
    <location>
        <begin position="20"/>
        <end position="262"/>
    </location>
</feature>
<accession>A0ABQ6PI24</accession>
<sequence length="262" mass="32011">MRKCLLIFTLIVLPFISSAQEAENLDNRILYTKWYLADFFNDSTKWAWELDVVYRRQSELGENDFWSNPLRYSVRPWIAYQFTKLTRVSLNPIGIFNSAPRFPLESDLDRPFERELRTTLQINNYANYGRFNFTHRLRFESRWRGIDNPEGVQHNFRFRYRIRLRTPLNTDYFYKNNTLYISNYHEVHVEFGRDYGTNYLSQNRNFVGLGYRFWDWTRVELGYIYQFNTRSNNTQVDVSRGPMFYLFLDVLSRNQRKYKYSF</sequence>
<name>A0ABQ6PI24_9BACT</name>
<protein>
    <recommendedName>
        <fullName evidence="4">DUF2490 domain-containing protein</fullName>
    </recommendedName>
</protein>
<comment type="caution">
    <text evidence="2">The sequence shown here is derived from an EMBL/GenBank/DDBJ whole genome shotgun (WGS) entry which is preliminary data.</text>
</comment>
<organism evidence="2 3">
    <name type="scientific">Algoriphagus confluentis</name>
    <dbReference type="NCBI Taxonomy" id="1697556"/>
    <lineage>
        <taxon>Bacteria</taxon>
        <taxon>Pseudomonadati</taxon>
        <taxon>Bacteroidota</taxon>
        <taxon>Cytophagia</taxon>
        <taxon>Cytophagales</taxon>
        <taxon>Cyclobacteriaceae</taxon>
        <taxon>Algoriphagus</taxon>
    </lineage>
</organism>
<gene>
    <name evidence="2" type="ORF">Aconfl_01650</name>
</gene>